<evidence type="ECO:0000259" key="1">
    <source>
        <dbReference type="Pfam" id="PF12651"/>
    </source>
</evidence>
<feature type="domain" description="Predicted DNA-binding protein ribbon-helix-helix" evidence="1">
    <location>
        <begin position="111"/>
        <end position="149"/>
    </location>
</feature>
<evidence type="ECO:0000313" key="3">
    <source>
        <dbReference type="Proteomes" id="UP000221438"/>
    </source>
</evidence>
<comment type="caution">
    <text evidence="2">The sequence shown here is derived from an EMBL/GenBank/DDBJ whole genome shotgun (WGS) entry which is preliminary data.</text>
</comment>
<dbReference type="Gene3D" id="1.10.1220.10">
    <property type="entry name" value="Met repressor-like"/>
    <property type="match status" value="1"/>
</dbReference>
<name>A0A2B1DN48_BACCE</name>
<evidence type="ECO:0000313" key="2">
    <source>
        <dbReference type="EMBL" id="PGQ10155.1"/>
    </source>
</evidence>
<dbReference type="Proteomes" id="UP000221438">
    <property type="component" value="Unassembled WGS sequence"/>
</dbReference>
<dbReference type="EMBL" id="NUJQ01000006">
    <property type="protein sequence ID" value="PGQ10155.1"/>
    <property type="molecule type" value="Genomic_DNA"/>
</dbReference>
<dbReference type="InterPro" id="IPR013321">
    <property type="entry name" value="Arc_rbn_hlx_hlx"/>
</dbReference>
<dbReference type="Pfam" id="PF12651">
    <property type="entry name" value="RHH_3"/>
    <property type="match status" value="1"/>
</dbReference>
<reference evidence="2 3" key="1">
    <citation type="submission" date="2017-09" db="EMBL/GenBank/DDBJ databases">
        <title>Large-scale bioinformatics analysis of Bacillus genomes uncovers conserved roles of natural products in bacterial physiology.</title>
        <authorList>
            <consortium name="Agbiome Team Llc"/>
            <person name="Bleich R.M."/>
            <person name="Grubbs K.J."/>
            <person name="Santa Maria K.C."/>
            <person name="Allen S.E."/>
            <person name="Farag S."/>
            <person name="Shank E.A."/>
            <person name="Bowers A."/>
        </authorList>
    </citation>
    <scope>NUCLEOTIDE SEQUENCE [LARGE SCALE GENOMIC DNA]</scope>
    <source>
        <strain evidence="2 3">AFS046104</strain>
    </source>
</reference>
<protein>
    <submittedName>
        <fullName evidence="2">CopG family transcriptional regulator</fullName>
    </submittedName>
</protein>
<sequence length="159" mass="18508">MTIGEIIDSLNRRESIAIIAKRLEMSPYTLSKKLRVIGYEYDGEQKKRVFIGDGEEPRHLQLQEATAALQYAKTDYQLLIYEQLQSIYELLRKREEVSVPIISGISEKKKRTFSINTEILARLDVISEVKGIQKSKIVEEALQEFLQRYDFNEVSHLDK</sequence>
<gene>
    <name evidence="2" type="ORF">COA08_08265</name>
</gene>
<organism evidence="2 3">
    <name type="scientific">Bacillus cereus</name>
    <dbReference type="NCBI Taxonomy" id="1396"/>
    <lineage>
        <taxon>Bacteria</taxon>
        <taxon>Bacillati</taxon>
        <taxon>Bacillota</taxon>
        <taxon>Bacilli</taxon>
        <taxon>Bacillales</taxon>
        <taxon>Bacillaceae</taxon>
        <taxon>Bacillus</taxon>
        <taxon>Bacillus cereus group</taxon>
    </lineage>
</organism>
<dbReference type="GO" id="GO:0006355">
    <property type="term" value="P:regulation of DNA-templated transcription"/>
    <property type="evidence" value="ECO:0007669"/>
    <property type="project" value="InterPro"/>
</dbReference>
<dbReference type="RefSeq" id="WP_097830788.1">
    <property type="nucleotide sequence ID" value="NZ_CP089518.1"/>
</dbReference>
<dbReference type="AlphaFoldDB" id="A0A2B1DN48"/>
<accession>A0A2B1DN48</accession>
<proteinExistence type="predicted"/>
<dbReference type="InterPro" id="IPR038733">
    <property type="entry name" value="Predicted_DNA_bind_prot_RHH"/>
</dbReference>